<comment type="similarity">
    <text evidence="7">Belongs to the methyl-accepting chemotaxis (MCP) protein family.</text>
</comment>
<feature type="coiled-coil region" evidence="9">
    <location>
        <begin position="308"/>
        <end position="335"/>
    </location>
</feature>
<evidence type="ECO:0000256" key="4">
    <source>
        <dbReference type="ARBA" id="ARBA00022989"/>
    </source>
</evidence>
<evidence type="ECO:0000256" key="7">
    <source>
        <dbReference type="ARBA" id="ARBA00029447"/>
    </source>
</evidence>
<feature type="domain" description="HAMP" evidence="12">
    <location>
        <begin position="213"/>
        <end position="267"/>
    </location>
</feature>
<dbReference type="PRINTS" id="PR00260">
    <property type="entry name" value="CHEMTRNSDUCR"/>
</dbReference>
<dbReference type="Pfam" id="PF00015">
    <property type="entry name" value="MCPsignal"/>
    <property type="match status" value="1"/>
</dbReference>
<dbReference type="GO" id="GO:0004888">
    <property type="term" value="F:transmembrane signaling receptor activity"/>
    <property type="evidence" value="ECO:0007669"/>
    <property type="project" value="InterPro"/>
</dbReference>
<dbReference type="GO" id="GO:0006935">
    <property type="term" value="P:chemotaxis"/>
    <property type="evidence" value="ECO:0007669"/>
    <property type="project" value="InterPro"/>
</dbReference>
<dbReference type="InterPro" id="IPR004089">
    <property type="entry name" value="MCPsignal_dom"/>
</dbReference>
<feature type="domain" description="Methyl-accepting transducer" evidence="11">
    <location>
        <begin position="272"/>
        <end position="508"/>
    </location>
</feature>
<dbReference type="PATRIC" id="fig|28229.4.peg.876"/>
<proteinExistence type="inferred from homology"/>
<keyword evidence="5 10" id="KW-0472">Membrane</keyword>
<dbReference type="SMART" id="SM00283">
    <property type="entry name" value="MA"/>
    <property type="match status" value="1"/>
</dbReference>
<evidence type="ECO:0000256" key="9">
    <source>
        <dbReference type="SAM" id="Coils"/>
    </source>
</evidence>
<evidence type="ECO:0000256" key="10">
    <source>
        <dbReference type="SAM" id="Phobius"/>
    </source>
</evidence>
<dbReference type="SMART" id="SM01049">
    <property type="entry name" value="Cache_2"/>
    <property type="match status" value="1"/>
</dbReference>
<dbReference type="Gene3D" id="3.30.450.20">
    <property type="entry name" value="PAS domain"/>
    <property type="match status" value="1"/>
</dbReference>
<evidence type="ECO:0000313" key="13">
    <source>
        <dbReference type="EMBL" id="KGJ94670.1"/>
    </source>
</evidence>
<reference evidence="13 14" key="1">
    <citation type="submission" date="2014-08" db="EMBL/GenBank/DDBJ databases">
        <title>Genomic and Phenotypic Diversity of Colwellia psychrerythraea strains from Disparate Marine Basins.</title>
        <authorList>
            <person name="Techtmann S.M."/>
            <person name="Stelling S.C."/>
            <person name="Utturkar S.M."/>
            <person name="Alshibli N."/>
            <person name="Harris A."/>
            <person name="Brown S.D."/>
            <person name="Hazen T.C."/>
        </authorList>
    </citation>
    <scope>NUCLEOTIDE SEQUENCE [LARGE SCALE GENOMIC DNA]</scope>
    <source>
        <strain evidence="13 14">ND2E</strain>
    </source>
</reference>
<organism evidence="13 14">
    <name type="scientific">Colwellia psychrerythraea</name>
    <name type="common">Vibrio psychroerythus</name>
    <dbReference type="NCBI Taxonomy" id="28229"/>
    <lineage>
        <taxon>Bacteria</taxon>
        <taxon>Pseudomonadati</taxon>
        <taxon>Pseudomonadota</taxon>
        <taxon>Gammaproteobacteria</taxon>
        <taxon>Alteromonadales</taxon>
        <taxon>Colwelliaceae</taxon>
        <taxon>Colwellia</taxon>
    </lineage>
</organism>
<dbReference type="Proteomes" id="UP000029843">
    <property type="component" value="Unassembled WGS sequence"/>
</dbReference>
<keyword evidence="9" id="KW-0175">Coiled coil</keyword>
<feature type="transmembrane region" description="Helical" evidence="10">
    <location>
        <begin position="193"/>
        <end position="211"/>
    </location>
</feature>
<keyword evidence="4 10" id="KW-1133">Transmembrane helix</keyword>
<dbReference type="Pfam" id="PF00672">
    <property type="entry name" value="HAMP"/>
    <property type="match status" value="1"/>
</dbReference>
<dbReference type="SUPFAM" id="SSF58104">
    <property type="entry name" value="Methyl-accepting chemotaxis protein (MCP) signaling domain"/>
    <property type="match status" value="1"/>
</dbReference>
<dbReference type="SMART" id="SM00304">
    <property type="entry name" value="HAMP"/>
    <property type="match status" value="1"/>
</dbReference>
<dbReference type="InterPro" id="IPR033480">
    <property type="entry name" value="sCache_2"/>
</dbReference>
<evidence type="ECO:0000313" key="14">
    <source>
        <dbReference type="Proteomes" id="UP000029843"/>
    </source>
</evidence>
<dbReference type="PANTHER" id="PTHR32089">
    <property type="entry name" value="METHYL-ACCEPTING CHEMOTAXIS PROTEIN MCPB"/>
    <property type="match status" value="1"/>
</dbReference>
<dbReference type="InterPro" id="IPR003660">
    <property type="entry name" value="HAMP_dom"/>
</dbReference>
<evidence type="ECO:0000259" key="12">
    <source>
        <dbReference type="PROSITE" id="PS50885"/>
    </source>
</evidence>
<evidence type="ECO:0000256" key="8">
    <source>
        <dbReference type="PROSITE-ProRule" id="PRU00284"/>
    </source>
</evidence>
<evidence type="ECO:0000256" key="6">
    <source>
        <dbReference type="ARBA" id="ARBA00023224"/>
    </source>
</evidence>
<feature type="transmembrane region" description="Helical" evidence="10">
    <location>
        <begin position="12"/>
        <end position="34"/>
    </location>
</feature>
<evidence type="ECO:0000256" key="2">
    <source>
        <dbReference type="ARBA" id="ARBA00022475"/>
    </source>
</evidence>
<evidence type="ECO:0000259" key="11">
    <source>
        <dbReference type="PROSITE" id="PS50111"/>
    </source>
</evidence>
<dbReference type="EMBL" id="JQED01000005">
    <property type="protein sequence ID" value="KGJ94670.1"/>
    <property type="molecule type" value="Genomic_DNA"/>
</dbReference>
<keyword evidence="2" id="KW-1003">Cell membrane</keyword>
<dbReference type="RefSeq" id="WP_033092592.1">
    <property type="nucleotide sequence ID" value="NZ_JQED01000005.1"/>
</dbReference>
<dbReference type="GO" id="GO:0005886">
    <property type="term" value="C:plasma membrane"/>
    <property type="evidence" value="ECO:0007669"/>
    <property type="project" value="UniProtKB-SubCell"/>
</dbReference>
<dbReference type="PROSITE" id="PS50111">
    <property type="entry name" value="CHEMOTAXIS_TRANSDUC_2"/>
    <property type="match status" value="1"/>
</dbReference>
<evidence type="ECO:0000256" key="1">
    <source>
        <dbReference type="ARBA" id="ARBA00004651"/>
    </source>
</evidence>
<dbReference type="AlphaFoldDB" id="A0A099KWW5"/>
<dbReference type="InterPro" id="IPR004010">
    <property type="entry name" value="Double_Cache_2"/>
</dbReference>
<dbReference type="PROSITE" id="PS50885">
    <property type="entry name" value="HAMP"/>
    <property type="match status" value="1"/>
</dbReference>
<sequence>MDFLRKFTIQKRLSMLVVLIIIGLTVLDVMSLSGEYKSLMAQKKHSTKELVDSVYGIVEHHYALQQKGELSESKAKEQTLSILASLRYDTNNYFWVNDFIPNMIMHPIKPTLNGKNVAGIKDADGKALFIDMVDVAKAQGDGFVYYKWAKPGFDDPIDKIGFVKGFSPWQWIIGSGTYLDDIEATFAKQRNMLVIDSLIIALLIVLLSYVIGNSILKPTRSAAELMKDIAQGDGDLTNSLDDTGHDEISRLSNYFNHFTGKMRESLQDVSNNTAQVLDHALAVSGASDSAQALIQSQNDITTQVATAMEEMTSQIKEVSDNASSAEQAANDARNNTTDGKKIISSTITQMQSLSTNIDEVSHVVESLASESDNIGSVLDVIRGIAEQTNLLALNAAIEAARAGEQGRGFAVVADEVRTLANRTEQSTNEIQQMIQKLQAGAQAAVSAVKVSQDISVQTVTQTTRADNSLTEIDRLMEVISDMNTQIARATEQQSEAADEVNLRINELAGMTDESLATTQQLSETSQQLKTSSNNMSEVVGRFKIA</sequence>
<comment type="subcellular location">
    <subcellularLocation>
        <location evidence="1">Cell membrane</location>
        <topology evidence="1">Multi-pass membrane protein</topology>
    </subcellularLocation>
</comment>
<accession>A0A099KWW5</accession>
<keyword evidence="3 10" id="KW-0812">Transmembrane</keyword>
<dbReference type="PANTHER" id="PTHR32089:SF119">
    <property type="entry name" value="METHYL-ACCEPTING CHEMOTAXIS PROTEIN CTPL"/>
    <property type="match status" value="1"/>
</dbReference>
<dbReference type="FunFam" id="1.10.287.950:FF:000001">
    <property type="entry name" value="Methyl-accepting chemotaxis sensory transducer"/>
    <property type="match status" value="1"/>
</dbReference>
<evidence type="ECO:0000256" key="3">
    <source>
        <dbReference type="ARBA" id="ARBA00022692"/>
    </source>
</evidence>
<keyword evidence="6 8" id="KW-0807">Transducer</keyword>
<evidence type="ECO:0000256" key="5">
    <source>
        <dbReference type="ARBA" id="ARBA00023136"/>
    </source>
</evidence>
<dbReference type="OrthoDB" id="2489132at2"/>
<dbReference type="Pfam" id="PF08269">
    <property type="entry name" value="dCache_2"/>
    <property type="match status" value="1"/>
</dbReference>
<dbReference type="Gene3D" id="1.10.287.950">
    <property type="entry name" value="Methyl-accepting chemotaxis protein"/>
    <property type="match status" value="1"/>
</dbReference>
<dbReference type="CDD" id="cd11386">
    <property type="entry name" value="MCP_signal"/>
    <property type="match status" value="1"/>
</dbReference>
<name>A0A099KWW5_COLPS</name>
<feature type="coiled-coil region" evidence="9">
    <location>
        <begin position="472"/>
        <end position="499"/>
    </location>
</feature>
<dbReference type="GO" id="GO:0007165">
    <property type="term" value="P:signal transduction"/>
    <property type="evidence" value="ECO:0007669"/>
    <property type="project" value="UniProtKB-KW"/>
</dbReference>
<protein>
    <submittedName>
        <fullName evidence="13">Methyl-accepting chemotaxis sensory transducer with Cache sensor</fullName>
    </submittedName>
</protein>
<comment type="caution">
    <text evidence="13">The sequence shown here is derived from an EMBL/GenBank/DDBJ whole genome shotgun (WGS) entry which is preliminary data.</text>
</comment>
<dbReference type="CDD" id="cd06225">
    <property type="entry name" value="HAMP"/>
    <property type="match status" value="1"/>
</dbReference>
<dbReference type="InterPro" id="IPR004090">
    <property type="entry name" value="Chemotax_Me-accpt_rcpt"/>
</dbReference>
<gene>
    <name evidence="13" type="ORF">ND2E_1859</name>
</gene>